<keyword evidence="2" id="KW-1185">Reference proteome</keyword>
<dbReference type="Proteomes" id="UP000249829">
    <property type="component" value="Unassembled WGS sequence"/>
</dbReference>
<evidence type="ECO:0000313" key="1">
    <source>
        <dbReference type="EMBL" id="PYI13081.1"/>
    </source>
</evidence>
<feature type="non-terminal residue" evidence="1">
    <location>
        <position position="1"/>
    </location>
</feature>
<organism evidence="1 2">
    <name type="scientific">Aspergillus violaceofuscus (strain CBS 115571)</name>
    <dbReference type="NCBI Taxonomy" id="1450538"/>
    <lineage>
        <taxon>Eukaryota</taxon>
        <taxon>Fungi</taxon>
        <taxon>Dikarya</taxon>
        <taxon>Ascomycota</taxon>
        <taxon>Pezizomycotina</taxon>
        <taxon>Eurotiomycetes</taxon>
        <taxon>Eurotiomycetidae</taxon>
        <taxon>Eurotiales</taxon>
        <taxon>Aspergillaceae</taxon>
        <taxon>Aspergillus</taxon>
    </lineage>
</organism>
<sequence>FGKLIKLNFLYNSIFPGIKYSKIYINLFNKYFKLVLYLISKNNTNLNLNNIFILSNTGAISYIINW</sequence>
<gene>
    <name evidence="1" type="ORF">BO99DRAFT_348309</name>
</gene>
<dbReference type="EMBL" id="KZ825264">
    <property type="protein sequence ID" value="PYI13081.1"/>
    <property type="molecule type" value="Genomic_DNA"/>
</dbReference>
<dbReference type="AlphaFoldDB" id="A0A2V5GQY6"/>
<protein>
    <submittedName>
        <fullName evidence="1">Uncharacterized protein</fullName>
    </submittedName>
</protein>
<accession>A0A2V5GQY6</accession>
<proteinExistence type="predicted"/>
<reference evidence="1 2" key="1">
    <citation type="submission" date="2018-02" db="EMBL/GenBank/DDBJ databases">
        <title>The genomes of Aspergillus section Nigri reveals drivers in fungal speciation.</title>
        <authorList>
            <consortium name="DOE Joint Genome Institute"/>
            <person name="Vesth T.C."/>
            <person name="Nybo J."/>
            <person name="Theobald S."/>
            <person name="Brandl J."/>
            <person name="Frisvad J.C."/>
            <person name="Nielsen K.F."/>
            <person name="Lyhne E.K."/>
            <person name="Kogle M.E."/>
            <person name="Kuo A."/>
            <person name="Riley R."/>
            <person name="Clum A."/>
            <person name="Nolan M."/>
            <person name="Lipzen A."/>
            <person name="Salamov A."/>
            <person name="Henrissat B."/>
            <person name="Wiebenga A."/>
            <person name="De vries R.P."/>
            <person name="Grigoriev I.V."/>
            <person name="Mortensen U.H."/>
            <person name="Andersen M.R."/>
            <person name="Baker S.E."/>
        </authorList>
    </citation>
    <scope>NUCLEOTIDE SEQUENCE [LARGE SCALE GENOMIC DNA]</scope>
    <source>
        <strain evidence="1 2">CBS 115571</strain>
    </source>
</reference>
<name>A0A2V5GQY6_ASPV1</name>
<evidence type="ECO:0000313" key="2">
    <source>
        <dbReference type="Proteomes" id="UP000249829"/>
    </source>
</evidence>